<reference evidence="1 2" key="1">
    <citation type="submission" date="2022-01" db="EMBL/GenBank/DDBJ databases">
        <title>Nocardioides sp. nov., an actinomycete isolated from mining soil.</title>
        <authorList>
            <person name="Liu L."/>
        </authorList>
    </citation>
    <scope>NUCLEOTIDE SEQUENCE [LARGE SCALE GENOMIC DNA]</scope>
    <source>
        <strain evidence="1 2">KLBMP 9356</strain>
    </source>
</reference>
<comment type="caution">
    <text evidence="1">The sequence shown here is derived from an EMBL/GenBank/DDBJ whole genome shotgun (WGS) entry which is preliminary data.</text>
</comment>
<name>A0ABS9H6U3_9ACTN</name>
<dbReference type="RefSeq" id="WP_236399828.1">
    <property type="nucleotide sequence ID" value="NZ_JAKJHZ010000005.1"/>
</dbReference>
<evidence type="ECO:0000313" key="2">
    <source>
        <dbReference type="Proteomes" id="UP001201161"/>
    </source>
</evidence>
<evidence type="ECO:0000313" key="1">
    <source>
        <dbReference type="EMBL" id="MCF6376927.1"/>
    </source>
</evidence>
<dbReference type="Proteomes" id="UP001201161">
    <property type="component" value="Unassembled WGS sequence"/>
</dbReference>
<dbReference type="EMBL" id="JAKJHZ010000005">
    <property type="protein sequence ID" value="MCF6376927.1"/>
    <property type="molecule type" value="Genomic_DNA"/>
</dbReference>
<organism evidence="1 2">
    <name type="scientific">Nocardioides potassii</name>
    <dbReference type="NCBI Taxonomy" id="2911371"/>
    <lineage>
        <taxon>Bacteria</taxon>
        <taxon>Bacillati</taxon>
        <taxon>Actinomycetota</taxon>
        <taxon>Actinomycetes</taxon>
        <taxon>Propionibacteriales</taxon>
        <taxon>Nocardioidaceae</taxon>
        <taxon>Nocardioides</taxon>
    </lineage>
</organism>
<proteinExistence type="predicted"/>
<accession>A0ABS9H6U3</accession>
<keyword evidence="2" id="KW-1185">Reference proteome</keyword>
<sequence>MIVRSAYRDTDCPTGHCAGFDPDTVNADRYPGPPLDEAWQGALDGAIAEVKHMRCGVDDCGNRRCDTCGDRMVCTGPEPRACGTTCVDCPCDCTTCARVAEEIRADVLRKIEKEAS</sequence>
<evidence type="ECO:0008006" key="3">
    <source>
        <dbReference type="Google" id="ProtNLM"/>
    </source>
</evidence>
<protein>
    <recommendedName>
        <fullName evidence="3">4Fe-4S ferredoxin-type domain-containing protein</fullName>
    </recommendedName>
</protein>
<gene>
    <name evidence="1" type="ORF">L2K70_04865</name>
</gene>